<dbReference type="PANTHER" id="PTHR11496">
    <property type="entry name" value="ALCOHOL DEHYDROGENASE"/>
    <property type="match status" value="1"/>
</dbReference>
<evidence type="ECO:0000313" key="8">
    <source>
        <dbReference type="Proteomes" id="UP001333996"/>
    </source>
</evidence>
<dbReference type="PANTHER" id="PTHR11496:SF102">
    <property type="entry name" value="ALCOHOL DEHYDROGENASE 4"/>
    <property type="match status" value="1"/>
</dbReference>
<dbReference type="EMBL" id="JAYWVC010000086">
    <property type="protein sequence ID" value="MED7824849.1"/>
    <property type="molecule type" value="Genomic_DNA"/>
</dbReference>
<dbReference type="Gene3D" id="3.40.50.1970">
    <property type="match status" value="1"/>
</dbReference>
<dbReference type="InterPro" id="IPR039697">
    <property type="entry name" value="Alcohol_dehydrogenase_Fe"/>
</dbReference>
<reference evidence="7" key="1">
    <citation type="submission" date="2024-01" db="EMBL/GenBank/DDBJ databases">
        <title>First draft genome sequence data of TA4-1, the type strain of Gram-positive actinobacterium Streptomyces chiangmaiensis.</title>
        <authorList>
            <person name="Yasawong M."/>
            <person name="Nantapong N."/>
        </authorList>
    </citation>
    <scope>NUCLEOTIDE SEQUENCE</scope>
    <source>
        <strain evidence="7">TA4-1</strain>
    </source>
</reference>
<dbReference type="GO" id="GO:0018506">
    <property type="term" value="F:maleylacetate reductase activity"/>
    <property type="evidence" value="ECO:0007669"/>
    <property type="project" value="UniProtKB-EC"/>
</dbReference>
<dbReference type="SUPFAM" id="SSF56796">
    <property type="entry name" value="Dehydroquinate synthase-like"/>
    <property type="match status" value="1"/>
</dbReference>
<keyword evidence="2 7" id="KW-0560">Oxidoreductase</keyword>
<dbReference type="InterPro" id="IPR056798">
    <property type="entry name" value="ADH_Fe_C"/>
</dbReference>
<evidence type="ECO:0000313" key="7">
    <source>
        <dbReference type="EMBL" id="MED7824849.1"/>
    </source>
</evidence>
<dbReference type="CDD" id="cd08177">
    <property type="entry name" value="MAR"/>
    <property type="match status" value="1"/>
</dbReference>
<keyword evidence="3" id="KW-0520">NAD</keyword>
<accession>A0ABU7FL69</accession>
<proteinExistence type="inferred from homology"/>
<dbReference type="RefSeq" id="WP_329509276.1">
    <property type="nucleotide sequence ID" value="NZ_BAAAYZ010000142.1"/>
</dbReference>
<dbReference type="Gene3D" id="1.20.1090.10">
    <property type="entry name" value="Dehydroquinate synthase-like - alpha domain"/>
    <property type="match status" value="1"/>
</dbReference>
<keyword evidence="8" id="KW-1185">Reference proteome</keyword>
<evidence type="ECO:0000256" key="1">
    <source>
        <dbReference type="ARBA" id="ARBA00007358"/>
    </source>
</evidence>
<evidence type="ECO:0000259" key="6">
    <source>
        <dbReference type="Pfam" id="PF25137"/>
    </source>
</evidence>
<protein>
    <submittedName>
        <fullName evidence="7">Maleylacetate reductase</fullName>
        <ecNumber evidence="7">1.3.1.32</ecNumber>
    </submittedName>
</protein>
<comment type="similarity">
    <text evidence="1">Belongs to the iron-containing alcohol dehydrogenase family.</text>
</comment>
<dbReference type="Pfam" id="PF25137">
    <property type="entry name" value="ADH_Fe_C"/>
    <property type="match status" value="1"/>
</dbReference>
<gene>
    <name evidence="7" type="ORF">VXC91_23370</name>
</gene>
<evidence type="ECO:0000256" key="4">
    <source>
        <dbReference type="SAM" id="MobiDB-lite"/>
    </source>
</evidence>
<dbReference type="Proteomes" id="UP001333996">
    <property type="component" value="Unassembled WGS sequence"/>
</dbReference>
<dbReference type="InterPro" id="IPR001670">
    <property type="entry name" value="ADH_Fe/GldA"/>
</dbReference>
<dbReference type="EC" id="1.3.1.32" evidence="7"/>
<comment type="caution">
    <text evidence="7">The sequence shown here is derived from an EMBL/GenBank/DDBJ whole genome shotgun (WGS) entry which is preliminary data.</text>
</comment>
<organism evidence="7 8">
    <name type="scientific">Streptomyces chiangmaiensis</name>
    <dbReference type="NCBI Taxonomy" id="766497"/>
    <lineage>
        <taxon>Bacteria</taxon>
        <taxon>Bacillati</taxon>
        <taxon>Actinomycetota</taxon>
        <taxon>Actinomycetes</taxon>
        <taxon>Kitasatosporales</taxon>
        <taxon>Streptomycetaceae</taxon>
        <taxon>Streptomyces</taxon>
    </lineage>
</organism>
<evidence type="ECO:0000256" key="3">
    <source>
        <dbReference type="ARBA" id="ARBA00023027"/>
    </source>
</evidence>
<dbReference type="InterPro" id="IPR034786">
    <property type="entry name" value="MAR"/>
</dbReference>
<dbReference type="Pfam" id="PF00465">
    <property type="entry name" value="Fe-ADH"/>
    <property type="match status" value="1"/>
</dbReference>
<evidence type="ECO:0000256" key="2">
    <source>
        <dbReference type="ARBA" id="ARBA00023002"/>
    </source>
</evidence>
<name>A0ABU7FL69_9ACTN</name>
<sequence>MKTFVHRGQITKVVFGSGTRSRIPEEADALGCHRVLILCTPGQADQAAPIRDLLGAAAVGTFAEAAAHTPVEVTEKAVAYAGTVGADSVLAVGGGSTVGLGKAIAVRTGLPQLALPTTYAGSEMTPILGETEGRRKTTRRLPDVLLDTVVYDVDLTLTLPVEISVVSGINAMAHAVETLYAQDRDPIAFLMAGEALDSLTRSLPVIARRPDDAEARADALYGAWLAGTCLGTVGMALHHKVCHVLGGTFGLPHAETHAVVLPHVVAYNGPAAPEAMARIMQALSGDDAASGLFDFAGRLGAPRALRDLGMPESGIEQAAELIVRDGYWNPRPVDRAAVRALLSRAWAGRTPWTSPGNEHPQPGPVIEHPNTTGVRHA</sequence>
<evidence type="ECO:0000259" key="5">
    <source>
        <dbReference type="Pfam" id="PF00465"/>
    </source>
</evidence>
<feature type="domain" description="Alcohol dehydrogenase iron-type/glycerol dehydrogenase GldA" evidence="5">
    <location>
        <begin position="11"/>
        <end position="152"/>
    </location>
</feature>
<feature type="region of interest" description="Disordered" evidence="4">
    <location>
        <begin position="352"/>
        <end position="377"/>
    </location>
</feature>
<feature type="domain" description="Fe-containing alcohol dehydrogenase-like C-terminal" evidence="6">
    <location>
        <begin position="165"/>
        <end position="346"/>
    </location>
</feature>